<dbReference type="AlphaFoldDB" id="A0A9W6Z692"/>
<proteinExistence type="predicted"/>
<organism evidence="1 2">
    <name type="scientific">Ambrosiozyma monospora</name>
    <name type="common">Yeast</name>
    <name type="synonym">Endomycopsis monosporus</name>
    <dbReference type="NCBI Taxonomy" id="43982"/>
    <lineage>
        <taxon>Eukaryota</taxon>
        <taxon>Fungi</taxon>
        <taxon>Dikarya</taxon>
        <taxon>Ascomycota</taxon>
        <taxon>Saccharomycotina</taxon>
        <taxon>Pichiomycetes</taxon>
        <taxon>Pichiales</taxon>
        <taxon>Pichiaceae</taxon>
        <taxon>Ambrosiozyma</taxon>
    </lineage>
</organism>
<keyword evidence="2" id="KW-1185">Reference proteome</keyword>
<name>A0A9W6Z692_AMBMO</name>
<dbReference type="EMBL" id="BSXU01008329">
    <property type="protein sequence ID" value="GMG60199.1"/>
    <property type="molecule type" value="Genomic_DNA"/>
</dbReference>
<comment type="caution">
    <text evidence="1">The sequence shown here is derived from an EMBL/GenBank/DDBJ whole genome shotgun (WGS) entry which is preliminary data.</text>
</comment>
<protein>
    <submittedName>
        <fullName evidence="1">Unnamed protein product</fullName>
    </submittedName>
</protein>
<sequence length="350" mass="39058">MNWNLQLRPLEMLKRFSTLLSAVSSEYVYQQEDYNWTVGVFTPGLTSSSWDTAMPLSTDSKYSDLYKYIKCYEMEYDAYLNGGDFNSFYSTYSDQHFVSSYLDVLDSFISETDPSIYNEICNTLYTMATRLPMNERIEAAVKQEFLNNYLGYEFTLTYEQDVLTVPATLDPGAYSSNIPLTAKPTTIITTGEATYTTYKPYELEFQVVLAGNLTTKATKNITASSVITTSVSGSTVVGGVASVLSITSNNIPIINCAVAGLARQYYDSNGTFESFMSANSDSAYVSSYSSLLGKYPDQNIAANGTKWQEVMIGLYNVIFKLPPDMQNDILDVIGYWTSNRFSSLVMGQLI</sequence>
<gene>
    <name evidence="1" type="ORF">Amon01_000875700</name>
</gene>
<accession>A0A9W6Z692</accession>
<evidence type="ECO:0000313" key="2">
    <source>
        <dbReference type="Proteomes" id="UP001165063"/>
    </source>
</evidence>
<reference evidence="1" key="1">
    <citation type="submission" date="2023-04" db="EMBL/GenBank/DDBJ databases">
        <title>Ambrosiozyma monospora NBRC 1965.</title>
        <authorList>
            <person name="Ichikawa N."/>
            <person name="Sato H."/>
            <person name="Tonouchi N."/>
        </authorList>
    </citation>
    <scope>NUCLEOTIDE SEQUENCE</scope>
    <source>
        <strain evidence="1">NBRC 1965</strain>
    </source>
</reference>
<dbReference type="Proteomes" id="UP001165063">
    <property type="component" value="Unassembled WGS sequence"/>
</dbReference>
<evidence type="ECO:0000313" key="1">
    <source>
        <dbReference type="EMBL" id="GMG60199.1"/>
    </source>
</evidence>